<feature type="transmembrane region" description="Helical" evidence="5">
    <location>
        <begin position="432"/>
        <end position="449"/>
    </location>
</feature>
<dbReference type="PANTHER" id="PTHR23501:SF154">
    <property type="entry name" value="MULTIDRUG-EFFLUX TRANSPORTER RV1634-RELATED"/>
    <property type="match status" value="1"/>
</dbReference>
<feature type="transmembrane region" description="Helical" evidence="5">
    <location>
        <begin position="53"/>
        <end position="74"/>
    </location>
</feature>
<feature type="domain" description="Major facilitator superfamily (MFS) profile" evidence="6">
    <location>
        <begin position="20"/>
        <end position="456"/>
    </location>
</feature>
<dbReference type="Gene3D" id="1.20.1720.10">
    <property type="entry name" value="Multidrug resistance protein D"/>
    <property type="match status" value="1"/>
</dbReference>
<name>A0ABW2N388_9ACTN</name>
<dbReference type="Pfam" id="PF07690">
    <property type="entry name" value="MFS_1"/>
    <property type="match status" value="1"/>
</dbReference>
<feature type="transmembrane region" description="Helical" evidence="5">
    <location>
        <begin position="271"/>
        <end position="288"/>
    </location>
</feature>
<accession>A0ABW2N388</accession>
<evidence type="ECO:0000256" key="1">
    <source>
        <dbReference type="ARBA" id="ARBA00004651"/>
    </source>
</evidence>
<evidence type="ECO:0000259" key="6">
    <source>
        <dbReference type="PROSITE" id="PS50850"/>
    </source>
</evidence>
<dbReference type="InterPro" id="IPR036259">
    <property type="entry name" value="MFS_trans_sf"/>
</dbReference>
<dbReference type="InterPro" id="IPR011701">
    <property type="entry name" value="MFS"/>
</dbReference>
<feature type="transmembrane region" description="Helical" evidence="5">
    <location>
        <begin position="329"/>
        <end position="351"/>
    </location>
</feature>
<feature type="transmembrane region" description="Helical" evidence="5">
    <location>
        <begin position="12"/>
        <end position="33"/>
    </location>
</feature>
<feature type="transmembrane region" description="Helical" evidence="5">
    <location>
        <begin position="234"/>
        <end position="259"/>
    </location>
</feature>
<keyword evidence="2 5" id="KW-0812">Transmembrane</keyword>
<keyword evidence="4 5" id="KW-0472">Membrane</keyword>
<dbReference type="InterPro" id="IPR020846">
    <property type="entry name" value="MFS_dom"/>
</dbReference>
<dbReference type="EMBL" id="JBHTCH010000008">
    <property type="protein sequence ID" value="MFC7360302.1"/>
    <property type="molecule type" value="Genomic_DNA"/>
</dbReference>
<dbReference type="SUPFAM" id="SSF103473">
    <property type="entry name" value="MFS general substrate transporter"/>
    <property type="match status" value="1"/>
</dbReference>
<dbReference type="Proteomes" id="UP001596524">
    <property type="component" value="Unassembled WGS sequence"/>
</dbReference>
<evidence type="ECO:0000313" key="8">
    <source>
        <dbReference type="Proteomes" id="UP001596524"/>
    </source>
</evidence>
<feature type="transmembrane region" description="Helical" evidence="5">
    <location>
        <begin position="210"/>
        <end position="228"/>
    </location>
</feature>
<feature type="transmembrane region" description="Helical" evidence="5">
    <location>
        <begin position="171"/>
        <end position="189"/>
    </location>
</feature>
<feature type="transmembrane region" description="Helical" evidence="5">
    <location>
        <begin position="398"/>
        <end position="420"/>
    </location>
</feature>
<dbReference type="PROSITE" id="PS50850">
    <property type="entry name" value="MFS"/>
    <property type="match status" value="1"/>
</dbReference>
<evidence type="ECO:0000256" key="5">
    <source>
        <dbReference type="SAM" id="Phobius"/>
    </source>
</evidence>
<evidence type="ECO:0000313" key="7">
    <source>
        <dbReference type="EMBL" id="MFC7360302.1"/>
    </source>
</evidence>
<evidence type="ECO:0000256" key="3">
    <source>
        <dbReference type="ARBA" id="ARBA00022989"/>
    </source>
</evidence>
<comment type="caution">
    <text evidence="7">The sequence shown here is derived from an EMBL/GenBank/DDBJ whole genome shotgun (WGS) entry which is preliminary data.</text>
</comment>
<evidence type="ECO:0000256" key="2">
    <source>
        <dbReference type="ARBA" id="ARBA00022692"/>
    </source>
</evidence>
<proteinExistence type="predicted"/>
<keyword evidence="8" id="KW-1185">Reference proteome</keyword>
<feature type="transmembrane region" description="Helical" evidence="5">
    <location>
        <begin position="300"/>
        <end position="317"/>
    </location>
</feature>
<sequence length="458" mass="46798">MTMTRSEPRERLLSPAYAATTIGLFSLIAFAAFEAMAVTTVMPTIARDLDGFDYYALAFAAPFASGVVGMVAAGMWADRTGPLRPLVVSLIGFSLGMVVCGIAPTMEVLVLGRVLQGLGAGSMVVVAYVLVGMVYPARLQPAVFAAFAAAWVLPALFGPGLAAYVAGTIGWRWVFLGILALVALAAALVTPTARSQPAPAEPTDTPRSRLAWAVLAAVAVLSLELLGSGTGVTLVAAAAALVLVVVGLRPLLPSGVLVLRRGLPSVIATRGLLSAAFFCAEAYIVYALQERWDLTPGQAGIALTCVGVVWAASSQVSSRLGERVSHETALRVGTTIVLVGVAGIALLVWLRSRGADLPAVAPVAAYVLASVGMGFAYPRTSVAMLAATTDADRGFNSSALQVADSLGAALALSVSGIAYASAGRADIDPFPVVYGLAVLIAVVGVLAALRATRSTSSA</sequence>
<reference evidence="8" key="1">
    <citation type="journal article" date="2019" name="Int. J. Syst. Evol. Microbiol.">
        <title>The Global Catalogue of Microorganisms (GCM) 10K type strain sequencing project: providing services to taxonomists for standard genome sequencing and annotation.</title>
        <authorList>
            <consortium name="The Broad Institute Genomics Platform"/>
            <consortium name="The Broad Institute Genome Sequencing Center for Infectious Disease"/>
            <person name="Wu L."/>
            <person name="Ma J."/>
        </authorList>
    </citation>
    <scope>NUCLEOTIDE SEQUENCE [LARGE SCALE GENOMIC DNA]</scope>
    <source>
        <strain evidence="8">FCH27</strain>
    </source>
</reference>
<dbReference type="RefSeq" id="WP_255892602.1">
    <property type="nucleotide sequence ID" value="NZ_JAFMZM010000007.1"/>
</dbReference>
<feature type="transmembrane region" description="Helical" evidence="5">
    <location>
        <begin position="142"/>
        <end position="165"/>
    </location>
</feature>
<protein>
    <submittedName>
        <fullName evidence="7">MFS transporter</fullName>
    </submittedName>
</protein>
<evidence type="ECO:0000256" key="4">
    <source>
        <dbReference type="ARBA" id="ARBA00023136"/>
    </source>
</evidence>
<dbReference type="PANTHER" id="PTHR23501">
    <property type="entry name" value="MAJOR FACILITATOR SUPERFAMILY"/>
    <property type="match status" value="1"/>
</dbReference>
<feature type="transmembrane region" description="Helical" evidence="5">
    <location>
        <begin position="118"/>
        <end position="135"/>
    </location>
</feature>
<comment type="subcellular location">
    <subcellularLocation>
        <location evidence="1">Cell membrane</location>
        <topology evidence="1">Multi-pass membrane protein</topology>
    </subcellularLocation>
</comment>
<dbReference type="Gene3D" id="1.20.1250.20">
    <property type="entry name" value="MFS general substrate transporter like domains"/>
    <property type="match status" value="1"/>
</dbReference>
<feature type="transmembrane region" description="Helical" evidence="5">
    <location>
        <begin position="86"/>
        <end position="106"/>
    </location>
</feature>
<gene>
    <name evidence="7" type="ORF">ACFQO6_08455</name>
</gene>
<organism evidence="7 8">
    <name type="scientific">Nocardioides astragali</name>
    <dbReference type="NCBI Taxonomy" id="1776736"/>
    <lineage>
        <taxon>Bacteria</taxon>
        <taxon>Bacillati</taxon>
        <taxon>Actinomycetota</taxon>
        <taxon>Actinomycetes</taxon>
        <taxon>Propionibacteriales</taxon>
        <taxon>Nocardioidaceae</taxon>
        <taxon>Nocardioides</taxon>
    </lineage>
</organism>
<keyword evidence="3 5" id="KW-1133">Transmembrane helix</keyword>
<feature type="transmembrane region" description="Helical" evidence="5">
    <location>
        <begin position="357"/>
        <end position="377"/>
    </location>
</feature>